<feature type="compositionally biased region" description="Basic and acidic residues" evidence="2">
    <location>
        <begin position="83"/>
        <end position="94"/>
    </location>
</feature>
<protein>
    <recommendedName>
        <fullName evidence="3">B box-type domain-containing protein</fullName>
    </recommendedName>
</protein>
<proteinExistence type="predicted"/>
<evidence type="ECO:0000259" key="3">
    <source>
        <dbReference type="PROSITE" id="PS50119"/>
    </source>
</evidence>
<dbReference type="CDD" id="cd19756">
    <property type="entry name" value="Bbox2"/>
    <property type="match status" value="1"/>
</dbReference>
<evidence type="ECO:0000313" key="5">
    <source>
        <dbReference type="Proteomes" id="UP001217089"/>
    </source>
</evidence>
<dbReference type="Proteomes" id="UP001217089">
    <property type="component" value="Unassembled WGS sequence"/>
</dbReference>
<comment type="caution">
    <text evidence="4">The sequence shown here is derived from an EMBL/GenBank/DDBJ whole genome shotgun (WGS) entry which is preliminary data.</text>
</comment>
<keyword evidence="1" id="KW-0862">Zinc</keyword>
<dbReference type="EMBL" id="JARBDR010000919">
    <property type="protein sequence ID" value="KAJ8300361.1"/>
    <property type="molecule type" value="Genomic_DNA"/>
</dbReference>
<dbReference type="SMART" id="SM00336">
    <property type="entry name" value="BBOX"/>
    <property type="match status" value="2"/>
</dbReference>
<dbReference type="Pfam" id="PF00643">
    <property type="entry name" value="zf-B_box"/>
    <property type="match status" value="1"/>
</dbReference>
<reference evidence="4 5" key="1">
    <citation type="submission" date="2022-12" db="EMBL/GenBank/DDBJ databases">
        <title>Chromosome-level genome of Tegillarca granosa.</title>
        <authorList>
            <person name="Kim J."/>
        </authorList>
    </citation>
    <scope>NUCLEOTIDE SEQUENCE [LARGE SCALE GENOMIC DNA]</scope>
    <source>
        <strain evidence="4">Teg-2019</strain>
        <tissue evidence="4">Adductor muscle</tissue>
    </source>
</reference>
<feature type="domain" description="B box-type" evidence="3">
    <location>
        <begin position="119"/>
        <end position="160"/>
    </location>
</feature>
<dbReference type="SUPFAM" id="SSF57845">
    <property type="entry name" value="B-box zinc-binding domain"/>
    <property type="match status" value="1"/>
</dbReference>
<dbReference type="InterPro" id="IPR047153">
    <property type="entry name" value="TRIM45/56/19-like"/>
</dbReference>
<sequence>MDHYKTIMGGQPAKPVEVKVEVPVPVRVPVPVIVHNCDLCGQEKVKNKCNDCDQWLCDRCKNVHGKISSTKNHNLEVIEEDLAHKDEEETKETVNQDGSQVEGQTETKNEHKPKGKTKVYKVNCDIHKKDKLQMYCTECKCPVCLTCVTASHLGHKFVKIKDISPLKRQELSEYISRLKQLKLVEDLMDSIQTLQRNEDGYSSKIAGLIKEVRERSEQLVADVTKIRDALVSELQSREKETIENLQLLEEETHIKLADLRKVIKTSEEKLGEDNDVDFISFMTETEKKMANHKHDTLDFHLHPVTFVPTESNLKVIEKQFGELIGVQEPEEIKMAKTIDTISTFEHKEPVSHIAPISDTMAWIGRYFPLTLVGMDGHQERTIQTNVHGIAITQKKEVLISGLQEINKLAHGGKVVNFVNTSPYFPHGLFVTAHDEVMACLTQAYKDAKVVKMNPQGMNIMTIQYDKDGKPIYKEPRYVVHHEDGDVWVSDVGIKCVVVTNKHGRIRFKYKGPQNVNIKMRHEFKPHGLAITKSGTILVNDHKNSTVHLVDKNGQFIQFFLTRLHGIDKPTAIAIDTTGNIWISCWNCKVHIFQAMTDEKGAKKRLVHKVQPMPTSSPGESEIKLSPKPSPRPSPRPESIIAESVKAESLVVESVKSESLFDESIRALSNTAASIRAESVKAESTKAESIRAASIAESQRAESLRAEILRAESRRAESLKAESLRAESLKTGSIKAGSVKDAPNRSPSEPMKVPSIKTSDSLKMGATADDLKHHL</sequence>
<feature type="region of interest" description="Disordered" evidence="2">
    <location>
        <begin position="714"/>
        <end position="774"/>
    </location>
</feature>
<dbReference type="Gene3D" id="3.30.160.60">
    <property type="entry name" value="Classic Zinc Finger"/>
    <property type="match status" value="1"/>
</dbReference>
<feature type="compositionally biased region" description="Polar residues" evidence="2">
    <location>
        <begin position="95"/>
        <end position="104"/>
    </location>
</feature>
<dbReference type="PANTHER" id="PTHR25462:SF296">
    <property type="entry name" value="MEIOTIC P26, ISOFORM F"/>
    <property type="match status" value="1"/>
</dbReference>
<dbReference type="InterPro" id="IPR000315">
    <property type="entry name" value="Znf_B-box"/>
</dbReference>
<keyword evidence="1" id="KW-0479">Metal-binding</keyword>
<name>A0ABQ9E7J5_TEGGR</name>
<organism evidence="4 5">
    <name type="scientific">Tegillarca granosa</name>
    <name type="common">Malaysian cockle</name>
    <name type="synonym">Anadara granosa</name>
    <dbReference type="NCBI Taxonomy" id="220873"/>
    <lineage>
        <taxon>Eukaryota</taxon>
        <taxon>Metazoa</taxon>
        <taxon>Spiralia</taxon>
        <taxon>Lophotrochozoa</taxon>
        <taxon>Mollusca</taxon>
        <taxon>Bivalvia</taxon>
        <taxon>Autobranchia</taxon>
        <taxon>Pteriomorphia</taxon>
        <taxon>Arcoida</taxon>
        <taxon>Arcoidea</taxon>
        <taxon>Arcidae</taxon>
        <taxon>Tegillarca</taxon>
    </lineage>
</organism>
<evidence type="ECO:0000256" key="1">
    <source>
        <dbReference type="PROSITE-ProRule" id="PRU00024"/>
    </source>
</evidence>
<dbReference type="PANTHER" id="PTHR25462">
    <property type="entry name" value="BONUS, ISOFORM C-RELATED"/>
    <property type="match status" value="1"/>
</dbReference>
<feature type="domain" description="B box-type" evidence="3">
    <location>
        <begin position="37"/>
        <end position="78"/>
    </location>
</feature>
<evidence type="ECO:0000313" key="4">
    <source>
        <dbReference type="EMBL" id="KAJ8300361.1"/>
    </source>
</evidence>
<dbReference type="Gene3D" id="2.120.10.30">
    <property type="entry name" value="TolB, C-terminal domain"/>
    <property type="match status" value="1"/>
</dbReference>
<feature type="compositionally biased region" description="Basic and acidic residues" evidence="2">
    <location>
        <begin position="714"/>
        <end position="727"/>
    </location>
</feature>
<dbReference type="PROSITE" id="PS50119">
    <property type="entry name" value="ZF_BBOX"/>
    <property type="match status" value="2"/>
</dbReference>
<keyword evidence="1" id="KW-0863">Zinc-finger</keyword>
<gene>
    <name evidence="4" type="ORF">KUTeg_021880</name>
</gene>
<feature type="region of interest" description="Disordered" evidence="2">
    <location>
        <begin position="83"/>
        <end position="114"/>
    </location>
</feature>
<feature type="region of interest" description="Disordered" evidence="2">
    <location>
        <begin position="609"/>
        <end position="637"/>
    </location>
</feature>
<keyword evidence="5" id="KW-1185">Reference proteome</keyword>
<dbReference type="InterPro" id="IPR011042">
    <property type="entry name" value="6-blade_b-propeller_TolB-like"/>
</dbReference>
<dbReference type="CDD" id="cd19757">
    <property type="entry name" value="Bbox1"/>
    <property type="match status" value="1"/>
</dbReference>
<accession>A0ABQ9E7J5</accession>
<dbReference type="SUPFAM" id="SSF63829">
    <property type="entry name" value="Calcium-dependent phosphotriesterase"/>
    <property type="match status" value="1"/>
</dbReference>
<evidence type="ECO:0000256" key="2">
    <source>
        <dbReference type="SAM" id="MobiDB-lite"/>
    </source>
</evidence>